<feature type="transmembrane region" description="Helical" evidence="1">
    <location>
        <begin position="83"/>
        <end position="104"/>
    </location>
</feature>
<dbReference type="OrthoDB" id="1461976at2759"/>
<feature type="domain" description="Fatty acid desaturase" evidence="2">
    <location>
        <begin position="4"/>
        <end position="233"/>
    </location>
</feature>
<keyword evidence="1" id="KW-1133">Transmembrane helix</keyword>
<accession>A0A8J2MEY0</accession>
<reference evidence="3" key="1">
    <citation type="submission" date="2021-06" db="EMBL/GenBank/DDBJ databases">
        <authorList>
            <person name="Hodson N. C."/>
            <person name="Mongue J. A."/>
            <person name="Jaron S. K."/>
        </authorList>
    </citation>
    <scope>NUCLEOTIDE SEQUENCE</scope>
</reference>
<evidence type="ECO:0000259" key="2">
    <source>
        <dbReference type="Pfam" id="PF00487"/>
    </source>
</evidence>
<keyword evidence="1" id="KW-0472">Membrane</keyword>
<evidence type="ECO:0000313" key="3">
    <source>
        <dbReference type="EMBL" id="CAG7837620.1"/>
    </source>
</evidence>
<dbReference type="Proteomes" id="UP000708208">
    <property type="component" value="Unassembled WGS sequence"/>
</dbReference>
<organism evidence="3 4">
    <name type="scientific">Allacma fusca</name>
    <dbReference type="NCBI Taxonomy" id="39272"/>
    <lineage>
        <taxon>Eukaryota</taxon>
        <taxon>Metazoa</taxon>
        <taxon>Ecdysozoa</taxon>
        <taxon>Arthropoda</taxon>
        <taxon>Hexapoda</taxon>
        <taxon>Collembola</taxon>
        <taxon>Symphypleona</taxon>
        <taxon>Sminthuridae</taxon>
        <taxon>Allacma</taxon>
    </lineage>
</organism>
<proteinExistence type="predicted"/>
<evidence type="ECO:0000256" key="1">
    <source>
        <dbReference type="SAM" id="Phobius"/>
    </source>
</evidence>
<feature type="transmembrane region" description="Helical" evidence="1">
    <location>
        <begin position="134"/>
        <end position="154"/>
    </location>
</feature>
<dbReference type="Pfam" id="PF00487">
    <property type="entry name" value="FA_desaturase"/>
    <property type="match status" value="1"/>
</dbReference>
<comment type="caution">
    <text evidence="3">The sequence shown here is derived from an EMBL/GenBank/DDBJ whole genome shotgun (WGS) entry which is preliminary data.</text>
</comment>
<dbReference type="EMBL" id="CAJVCH010571483">
    <property type="protein sequence ID" value="CAG7837620.1"/>
    <property type="molecule type" value="Genomic_DNA"/>
</dbReference>
<dbReference type="GO" id="GO:0006629">
    <property type="term" value="P:lipid metabolic process"/>
    <property type="evidence" value="ECO:0007669"/>
    <property type="project" value="InterPro"/>
</dbReference>
<name>A0A8J2MEY0_9HEXA</name>
<protein>
    <recommendedName>
        <fullName evidence="2">Fatty acid desaturase domain-containing protein</fullName>
    </recommendedName>
</protein>
<gene>
    <name evidence="3" type="ORF">AFUS01_LOCUS46704</name>
</gene>
<dbReference type="CDD" id="cd03507">
    <property type="entry name" value="Delta12-FADS-like"/>
    <property type="match status" value="1"/>
</dbReference>
<feature type="transmembrane region" description="Helical" evidence="1">
    <location>
        <begin position="160"/>
        <end position="182"/>
    </location>
</feature>
<dbReference type="InterPro" id="IPR012171">
    <property type="entry name" value="Fatty_acid_desaturase"/>
</dbReference>
<dbReference type="AlphaFoldDB" id="A0A8J2MEY0"/>
<dbReference type="InterPro" id="IPR005804">
    <property type="entry name" value="FA_desaturase_dom"/>
</dbReference>
<evidence type="ECO:0000313" key="4">
    <source>
        <dbReference type="Proteomes" id="UP000708208"/>
    </source>
</evidence>
<dbReference type="GO" id="GO:0016491">
    <property type="term" value="F:oxidoreductase activity"/>
    <property type="evidence" value="ECO:0007669"/>
    <property type="project" value="InterPro"/>
</dbReference>
<keyword evidence="1" id="KW-0812">Transmembrane</keyword>
<dbReference type="PANTHER" id="PTHR32100">
    <property type="entry name" value="OMEGA-6 FATTY ACID DESATURASE, CHLOROPLASTIC"/>
    <property type="match status" value="1"/>
</dbReference>
<keyword evidence="4" id="KW-1185">Reference proteome</keyword>
<sequence length="233" mass="26963">MTGLWVIAHECGHQAFSEHQILNDTVGLVLHSIMLVPYHSWKITHRRHHLHTGSCENDEVFVPVTRSQWGKSVRSRIVAEAPLFSFLSIFIMLIAGWMPLYLVFNSKGPEKYFGKNANHFSPTAVLFLPKQYNAIVLSNVGVLTVVFGLIWIWMNYGFTSVGFCYLIPYLIVNYHLVLITFLQHTDIYVPHFRNEEWTWLRGALCTVDRSFGKWLDGVFHHISDTHVCHHLFP</sequence>